<dbReference type="Gene3D" id="1.10.287.110">
    <property type="entry name" value="DnaJ domain"/>
    <property type="match status" value="1"/>
</dbReference>
<accession>A0AAN7YX44</accession>
<comment type="caution">
    <text evidence="8">The sequence shown here is derived from an EMBL/GenBank/DDBJ whole genome shotgun (WGS) entry which is preliminary data.</text>
</comment>
<dbReference type="InterPro" id="IPR001623">
    <property type="entry name" value="DnaJ_domain"/>
</dbReference>
<evidence type="ECO:0000259" key="7">
    <source>
        <dbReference type="PROSITE" id="PS50076"/>
    </source>
</evidence>
<dbReference type="PROSITE" id="PS50076">
    <property type="entry name" value="DNAJ_2"/>
    <property type="match status" value="1"/>
</dbReference>
<dbReference type="PANTHER" id="PTHR44176:SF1">
    <property type="entry name" value="DNAJ HOMOLOG SUBFAMILY C MEMBER 25"/>
    <property type="match status" value="1"/>
</dbReference>
<keyword evidence="9" id="KW-1185">Reference proteome</keyword>
<evidence type="ECO:0000256" key="4">
    <source>
        <dbReference type="ARBA" id="ARBA00023136"/>
    </source>
</evidence>
<dbReference type="Pfam" id="PF00226">
    <property type="entry name" value="DnaJ"/>
    <property type="match status" value="1"/>
</dbReference>
<dbReference type="GO" id="GO:0006457">
    <property type="term" value="P:protein folding"/>
    <property type="evidence" value="ECO:0007669"/>
    <property type="project" value="InterPro"/>
</dbReference>
<evidence type="ECO:0000256" key="1">
    <source>
        <dbReference type="ARBA" id="ARBA00004141"/>
    </source>
</evidence>
<evidence type="ECO:0000313" key="8">
    <source>
        <dbReference type="EMBL" id="KAK5575795.1"/>
    </source>
</evidence>
<dbReference type="EMBL" id="JAVFKY010000005">
    <property type="protein sequence ID" value="KAK5575795.1"/>
    <property type="molecule type" value="Genomic_DNA"/>
</dbReference>
<sequence length="279" mass="33444">MTEFKINSIMIISILILMISQIIIVVESKTSLYYSILGDYEKGIDYYKVLNVSKESTYSEIKKSFRKLSLKHHPDRNAEKSSHHLYILLNQAHSVLTSDESRKEYDDLLENGIPWHENYYGKYAYRYTGISHDIRHVLFGLIIVITIAKFIYQWNKHHSMIKRAKQTDQYKKRLAQLDGDEDEIQLVIQDAEKPTFSNLFIIQLFIIFPFTILKSLYTFIFINKFKIIPKTDQEKEEEYRIKMGYTKEDWEYHKKKSIERMEKFKQSGKYKQYLRSKNK</sequence>
<feature type="transmembrane region" description="Helical" evidence="6">
    <location>
        <begin position="6"/>
        <end position="26"/>
    </location>
</feature>
<evidence type="ECO:0000256" key="5">
    <source>
        <dbReference type="ARBA" id="ARBA00023186"/>
    </source>
</evidence>
<keyword evidence="4 6" id="KW-0472">Membrane</keyword>
<feature type="transmembrane region" description="Helical" evidence="6">
    <location>
        <begin position="136"/>
        <end position="154"/>
    </location>
</feature>
<evidence type="ECO:0000313" key="9">
    <source>
        <dbReference type="Proteomes" id="UP001344447"/>
    </source>
</evidence>
<proteinExistence type="predicted"/>
<keyword evidence="3 6" id="KW-1133">Transmembrane helix</keyword>
<keyword evidence="5" id="KW-0143">Chaperone</keyword>
<evidence type="ECO:0000256" key="2">
    <source>
        <dbReference type="ARBA" id="ARBA00022692"/>
    </source>
</evidence>
<feature type="transmembrane region" description="Helical" evidence="6">
    <location>
        <begin position="200"/>
        <end position="222"/>
    </location>
</feature>
<organism evidence="8 9">
    <name type="scientific">Dictyostelium firmibasis</name>
    <dbReference type="NCBI Taxonomy" id="79012"/>
    <lineage>
        <taxon>Eukaryota</taxon>
        <taxon>Amoebozoa</taxon>
        <taxon>Evosea</taxon>
        <taxon>Eumycetozoa</taxon>
        <taxon>Dictyostelia</taxon>
        <taxon>Dictyosteliales</taxon>
        <taxon>Dictyosteliaceae</taxon>
        <taxon>Dictyostelium</taxon>
    </lineage>
</organism>
<dbReference type="GO" id="GO:0005789">
    <property type="term" value="C:endoplasmic reticulum membrane"/>
    <property type="evidence" value="ECO:0007669"/>
    <property type="project" value="TreeGrafter"/>
</dbReference>
<name>A0AAN7YX44_9MYCE</name>
<dbReference type="PANTHER" id="PTHR44176">
    <property type="entry name" value="DNAJ HOMOLOG SUBFAMILY C MEMBER 25"/>
    <property type="match status" value="1"/>
</dbReference>
<evidence type="ECO:0000256" key="6">
    <source>
        <dbReference type="SAM" id="Phobius"/>
    </source>
</evidence>
<gene>
    <name evidence="8" type="ORF">RB653_006929</name>
</gene>
<dbReference type="AlphaFoldDB" id="A0AAN7YX44"/>
<comment type="subcellular location">
    <subcellularLocation>
        <location evidence="1">Membrane</location>
        <topology evidence="1">Multi-pass membrane protein</topology>
    </subcellularLocation>
</comment>
<feature type="domain" description="J" evidence="7">
    <location>
        <begin position="45"/>
        <end position="109"/>
    </location>
</feature>
<evidence type="ECO:0000256" key="3">
    <source>
        <dbReference type="ARBA" id="ARBA00022989"/>
    </source>
</evidence>
<protein>
    <recommendedName>
        <fullName evidence="7">J domain-containing protein</fullName>
    </recommendedName>
</protein>
<keyword evidence="2 6" id="KW-0812">Transmembrane</keyword>
<dbReference type="PRINTS" id="PR00625">
    <property type="entry name" value="JDOMAIN"/>
</dbReference>
<dbReference type="SUPFAM" id="SSF46565">
    <property type="entry name" value="Chaperone J-domain"/>
    <property type="match status" value="1"/>
</dbReference>
<dbReference type="InterPro" id="IPR036869">
    <property type="entry name" value="J_dom_sf"/>
</dbReference>
<dbReference type="CDD" id="cd06257">
    <property type="entry name" value="DnaJ"/>
    <property type="match status" value="1"/>
</dbReference>
<dbReference type="InterPro" id="IPR044632">
    <property type="entry name" value="DNAJC25-like"/>
</dbReference>
<dbReference type="Proteomes" id="UP001344447">
    <property type="component" value="Unassembled WGS sequence"/>
</dbReference>
<reference evidence="8 9" key="1">
    <citation type="submission" date="2023-11" db="EMBL/GenBank/DDBJ databases">
        <title>Dfirmibasis_genome.</title>
        <authorList>
            <person name="Edelbroek B."/>
            <person name="Kjellin J."/>
            <person name="Jerlstrom-Hultqvist J."/>
            <person name="Soderbom F."/>
        </authorList>
    </citation>
    <scope>NUCLEOTIDE SEQUENCE [LARGE SCALE GENOMIC DNA]</scope>
    <source>
        <strain evidence="8 9">TNS-C-14</strain>
    </source>
</reference>
<dbReference type="SMART" id="SM00271">
    <property type="entry name" value="DnaJ"/>
    <property type="match status" value="1"/>
</dbReference>